<protein>
    <submittedName>
        <fullName evidence="1">Uncharacterized protein</fullName>
    </submittedName>
</protein>
<reference evidence="2" key="1">
    <citation type="submission" date="2016-02" db="EMBL/GenBank/DDBJ databases">
        <authorList>
            <person name="Rodrigo-Torres Lidia"/>
            <person name="Arahal R.David."/>
        </authorList>
    </citation>
    <scope>NUCLEOTIDE SEQUENCE [LARGE SCALE GENOMIC DNA]</scope>
    <source>
        <strain evidence="2">CECT 9029</strain>
    </source>
</reference>
<keyword evidence="2" id="KW-1185">Reference proteome</keyword>
<evidence type="ECO:0000313" key="2">
    <source>
        <dbReference type="Proteomes" id="UP000071641"/>
    </source>
</evidence>
<evidence type="ECO:0000313" key="1">
    <source>
        <dbReference type="EMBL" id="CZF81387.1"/>
    </source>
</evidence>
<dbReference type="EMBL" id="FIZX01000002">
    <property type="protein sequence ID" value="CZF81387.1"/>
    <property type="molecule type" value="Genomic_DNA"/>
</dbReference>
<dbReference type="AlphaFoldDB" id="A0A128F3M9"/>
<dbReference type="Proteomes" id="UP000071641">
    <property type="component" value="Unassembled WGS sequence"/>
</dbReference>
<sequence>MARFPIIEKRPMNLTAHRAVKWGVACQCLQKTLEFALCAALSFTGFMANA</sequence>
<accession>A0A128F3M9</accession>
<proteinExistence type="predicted"/>
<gene>
    <name evidence="1" type="ORF">GCE9029_02576</name>
</gene>
<name>A0A128F3M9_9GAMM</name>
<organism evidence="1 2">
    <name type="scientific">Grimontia celer</name>
    <dbReference type="NCBI Taxonomy" id="1796497"/>
    <lineage>
        <taxon>Bacteria</taxon>
        <taxon>Pseudomonadati</taxon>
        <taxon>Pseudomonadota</taxon>
        <taxon>Gammaproteobacteria</taxon>
        <taxon>Vibrionales</taxon>
        <taxon>Vibrionaceae</taxon>
        <taxon>Grimontia</taxon>
    </lineage>
</organism>